<dbReference type="PROSITE" id="PS51265">
    <property type="entry name" value="ZF_DBF4"/>
    <property type="match status" value="1"/>
</dbReference>
<dbReference type="GO" id="GO:0003676">
    <property type="term" value="F:nucleic acid binding"/>
    <property type="evidence" value="ECO:0007669"/>
    <property type="project" value="InterPro"/>
</dbReference>
<sequence>MSLKVSSSYSQKMKPIPKPPLENKIFYLDLKMYPGEATLSKHLKFLGAKVEPLFSRCVSVVVTNKECARSVTNHRPFKVPPKPQTWSPLTPITNTTPHSPLFLNESSMDYMDSPSANSPVTDQNAIPLCRGMAMVKKAILKKQSQGTTDIIEKCKQWNVKVYHVEDILSKVGKLRQNYGAQFAAQKNRTQNGERKLKPPFLKVEEVKKRGVWYKEFPSSTFDKKIAHKVKELYNHFKTSGNIEVSIKSAQRELYKNKSYPATQSPVQTQSVSKSVSKFSESAKPSTAISVCNVKRKETGPTPVVSRKQRTSHGKKKKLYCEICKINYVHLDKHLASDTHKSFMSDPMNFLEVQNLILSLPKREDFLSSRCPLSSDAGIESNGASLSTAEVFMSPNNMKNYPNDYGYLDADFPPALYDLKRVDLPGRIDLDTEPYSHVDQHYVSPSITSQDSVYLPYLEDSYDKIMNEPAVTNKDSETPLNLSRNGALNRHYICFMHGGTSAPKTSAVRVLDFNASTEDLMTFQNSSLLDVGISVTQSLSTNVLTDVIHSHKRKLGEGYRCSISPLKKRSTTEVFNETEDNYSQQGYSFVELAPNPCSLDSRNIDSSFPNALFQEKNNISNDSGICVRASLSPPVTLDQEAAFSLPRADESFALDLSSKIINHMDVEKSKDFCCDEMPELQPLVPDETCTKHEEVAMPCLSPFVDVNNVDTPEKSGELKMTILNILSNLDCEDESQNTSQTLMAKSTDVNIDAPQYLLNKESNDSEAFKNINLNDQSKVLNEDHNAQNASQFIPFTHVPVFIEIQNNSWNSANNQTSYDDNAVSFAEFDNIKSSDGLCLEERKDNLQKIDSNRKVSFENISAQPKDIQKKDICYENDNMQSVDAGNFVSTSLEAPCDLNDSKCENVQNFNSLANAENSPNCLIVSGSSNEGLQNSFDDLKIDNNTSSVVIVEKNPNCPETLSFIDDKNYSNQNHSSLPNADGNPDMQSTLTDCKIDNVFDTKAANVQLENDSSNGKEKCFVHTCEETFNSTEMNSSEISCYSLVEEAETDPIECEFSDEF</sequence>
<evidence type="ECO:0000313" key="7">
    <source>
        <dbReference type="Proteomes" id="UP000827092"/>
    </source>
</evidence>
<evidence type="ECO:0000256" key="4">
    <source>
        <dbReference type="PROSITE-ProRule" id="PRU00600"/>
    </source>
</evidence>
<dbReference type="GO" id="GO:1901987">
    <property type="term" value="P:regulation of cell cycle phase transition"/>
    <property type="evidence" value="ECO:0007669"/>
    <property type="project" value="TreeGrafter"/>
</dbReference>
<dbReference type="Gene3D" id="6.10.250.3410">
    <property type="entry name" value="DBF zinc finger"/>
    <property type="match status" value="1"/>
</dbReference>
<feature type="domain" description="DBF4-type" evidence="5">
    <location>
        <begin position="313"/>
        <end position="362"/>
    </location>
</feature>
<evidence type="ECO:0000256" key="1">
    <source>
        <dbReference type="ARBA" id="ARBA00022723"/>
    </source>
</evidence>
<keyword evidence="7" id="KW-1185">Reference proteome</keyword>
<keyword evidence="2 4" id="KW-0863">Zinc-finger</keyword>
<evidence type="ECO:0000259" key="5">
    <source>
        <dbReference type="PROSITE" id="PS51265"/>
    </source>
</evidence>
<evidence type="ECO:0000313" key="6">
    <source>
        <dbReference type="EMBL" id="KAG8199487.1"/>
    </source>
</evidence>
<dbReference type="GO" id="GO:0008270">
    <property type="term" value="F:zinc ion binding"/>
    <property type="evidence" value="ECO:0007669"/>
    <property type="project" value="UniProtKB-KW"/>
</dbReference>
<evidence type="ECO:0000256" key="2">
    <source>
        <dbReference type="ARBA" id="ARBA00022771"/>
    </source>
</evidence>
<comment type="caution">
    <text evidence="6">The sequence shown here is derived from an EMBL/GenBank/DDBJ whole genome shotgun (WGS) entry which is preliminary data.</text>
</comment>
<dbReference type="PANTHER" id="PTHR15375">
    <property type="entry name" value="ACTIVATOR OF S-PHASE KINASE-RELATED"/>
    <property type="match status" value="1"/>
</dbReference>
<keyword evidence="1" id="KW-0479">Metal-binding</keyword>
<name>A0AAV6VUP2_9ARAC</name>
<dbReference type="InterPro" id="IPR051590">
    <property type="entry name" value="Replication_Regulatory_Kinase"/>
</dbReference>
<dbReference type="Proteomes" id="UP000827092">
    <property type="component" value="Unassembled WGS sequence"/>
</dbReference>
<keyword evidence="3" id="KW-0862">Zinc</keyword>
<accession>A0AAV6VUP2</accession>
<dbReference type="InterPro" id="IPR038545">
    <property type="entry name" value="Znf_DBF_sf"/>
</dbReference>
<dbReference type="AlphaFoldDB" id="A0AAV6VUP2"/>
<dbReference type="Pfam" id="PF07535">
    <property type="entry name" value="zf-DBF"/>
    <property type="match status" value="1"/>
</dbReference>
<gene>
    <name evidence="6" type="ORF">JTE90_009335</name>
</gene>
<proteinExistence type="predicted"/>
<dbReference type="InterPro" id="IPR006572">
    <property type="entry name" value="Znf_DBF"/>
</dbReference>
<dbReference type="PANTHER" id="PTHR15375:SF26">
    <property type="entry name" value="PROTEIN CHIFFON"/>
    <property type="match status" value="1"/>
</dbReference>
<dbReference type="GO" id="GO:0043539">
    <property type="term" value="F:protein serine/threonine kinase activator activity"/>
    <property type="evidence" value="ECO:0007669"/>
    <property type="project" value="TreeGrafter"/>
</dbReference>
<protein>
    <recommendedName>
        <fullName evidence="5">DBF4-type domain-containing protein</fullName>
    </recommendedName>
</protein>
<dbReference type="EMBL" id="JAFNEN010000026">
    <property type="protein sequence ID" value="KAG8199487.1"/>
    <property type="molecule type" value="Genomic_DNA"/>
</dbReference>
<organism evidence="6 7">
    <name type="scientific">Oedothorax gibbosus</name>
    <dbReference type="NCBI Taxonomy" id="931172"/>
    <lineage>
        <taxon>Eukaryota</taxon>
        <taxon>Metazoa</taxon>
        <taxon>Ecdysozoa</taxon>
        <taxon>Arthropoda</taxon>
        <taxon>Chelicerata</taxon>
        <taxon>Arachnida</taxon>
        <taxon>Araneae</taxon>
        <taxon>Araneomorphae</taxon>
        <taxon>Entelegynae</taxon>
        <taxon>Araneoidea</taxon>
        <taxon>Linyphiidae</taxon>
        <taxon>Erigoninae</taxon>
        <taxon>Oedothorax</taxon>
    </lineage>
</organism>
<reference evidence="6 7" key="1">
    <citation type="journal article" date="2022" name="Nat. Ecol. Evol.">
        <title>A masculinizing supergene underlies an exaggerated male reproductive morph in a spider.</title>
        <authorList>
            <person name="Hendrickx F."/>
            <person name="De Corte Z."/>
            <person name="Sonet G."/>
            <person name="Van Belleghem S.M."/>
            <person name="Kostlbacher S."/>
            <person name="Vangestel C."/>
        </authorList>
    </citation>
    <scope>NUCLEOTIDE SEQUENCE [LARGE SCALE GENOMIC DNA]</scope>
    <source>
        <strain evidence="6">W744_W776</strain>
    </source>
</reference>
<dbReference type="SMART" id="SM00586">
    <property type="entry name" value="ZnF_DBF"/>
    <property type="match status" value="1"/>
</dbReference>
<dbReference type="GO" id="GO:0010571">
    <property type="term" value="P:positive regulation of nuclear cell cycle DNA replication"/>
    <property type="evidence" value="ECO:0007669"/>
    <property type="project" value="TreeGrafter"/>
</dbReference>
<evidence type="ECO:0000256" key="3">
    <source>
        <dbReference type="ARBA" id="ARBA00022833"/>
    </source>
</evidence>
<dbReference type="GO" id="GO:0031431">
    <property type="term" value="C:Dbf4-dependent protein kinase complex"/>
    <property type="evidence" value="ECO:0007669"/>
    <property type="project" value="TreeGrafter"/>
</dbReference>